<gene>
    <name evidence="2" type="ORF">AMTR_s00025p00165340</name>
</gene>
<feature type="compositionally biased region" description="Basic and acidic residues" evidence="1">
    <location>
        <begin position="111"/>
        <end position="122"/>
    </location>
</feature>
<name>W1PR08_AMBTC</name>
<evidence type="ECO:0000313" key="3">
    <source>
        <dbReference type="Proteomes" id="UP000017836"/>
    </source>
</evidence>
<protein>
    <submittedName>
        <fullName evidence="2">Uncharacterized protein</fullName>
    </submittedName>
</protein>
<evidence type="ECO:0000256" key="1">
    <source>
        <dbReference type="SAM" id="MobiDB-lite"/>
    </source>
</evidence>
<organism evidence="2 3">
    <name type="scientific">Amborella trichopoda</name>
    <dbReference type="NCBI Taxonomy" id="13333"/>
    <lineage>
        <taxon>Eukaryota</taxon>
        <taxon>Viridiplantae</taxon>
        <taxon>Streptophyta</taxon>
        <taxon>Embryophyta</taxon>
        <taxon>Tracheophyta</taxon>
        <taxon>Spermatophyta</taxon>
        <taxon>Magnoliopsida</taxon>
        <taxon>Amborellales</taxon>
        <taxon>Amborellaceae</taxon>
        <taxon>Amborella</taxon>
    </lineage>
</organism>
<feature type="compositionally biased region" description="Polar residues" evidence="1">
    <location>
        <begin position="124"/>
        <end position="144"/>
    </location>
</feature>
<dbReference type="EMBL" id="KI392614">
    <property type="protein sequence ID" value="ERN12477.1"/>
    <property type="molecule type" value="Genomic_DNA"/>
</dbReference>
<accession>W1PR08</accession>
<proteinExistence type="predicted"/>
<keyword evidence="3" id="KW-1185">Reference proteome</keyword>
<dbReference type="Proteomes" id="UP000017836">
    <property type="component" value="Unassembled WGS sequence"/>
</dbReference>
<reference evidence="3" key="1">
    <citation type="journal article" date="2013" name="Science">
        <title>The Amborella genome and the evolution of flowering plants.</title>
        <authorList>
            <consortium name="Amborella Genome Project"/>
        </authorList>
    </citation>
    <scope>NUCLEOTIDE SEQUENCE [LARGE SCALE GENOMIC DNA]</scope>
</reference>
<evidence type="ECO:0000313" key="2">
    <source>
        <dbReference type="EMBL" id="ERN12477.1"/>
    </source>
</evidence>
<dbReference type="Gramene" id="ERN12477">
    <property type="protein sequence ID" value="ERN12477"/>
    <property type="gene ID" value="AMTR_s00025p00165340"/>
</dbReference>
<sequence>MEVDSPSPIVVSRPEDVQLSFHLTAIPVLVSGLPVVGSSSDAVPLADSFSSPDIPYEQKITGLVADCGMDYDVPIAEVFTEILDKKKVAKEVLRGLHPSDPQKGAQTPGEGKGKAIGKDPVKGSRSSAQPYHLTGNQTLESYHL</sequence>
<dbReference type="AlphaFoldDB" id="W1PR08"/>
<feature type="region of interest" description="Disordered" evidence="1">
    <location>
        <begin position="93"/>
        <end position="144"/>
    </location>
</feature>
<dbReference type="HOGENOM" id="CLU_1799032_0_0_1"/>